<reference evidence="1" key="1">
    <citation type="journal article" date="2020" name="Stud. Mycol.">
        <title>101 Dothideomycetes genomes: a test case for predicting lifestyles and emergence of pathogens.</title>
        <authorList>
            <person name="Haridas S."/>
            <person name="Albert R."/>
            <person name="Binder M."/>
            <person name="Bloem J."/>
            <person name="Labutti K."/>
            <person name="Salamov A."/>
            <person name="Andreopoulos B."/>
            <person name="Baker S."/>
            <person name="Barry K."/>
            <person name="Bills G."/>
            <person name="Bluhm B."/>
            <person name="Cannon C."/>
            <person name="Castanera R."/>
            <person name="Culley D."/>
            <person name="Daum C."/>
            <person name="Ezra D."/>
            <person name="Gonzalez J."/>
            <person name="Henrissat B."/>
            <person name="Kuo A."/>
            <person name="Liang C."/>
            <person name="Lipzen A."/>
            <person name="Lutzoni F."/>
            <person name="Magnuson J."/>
            <person name="Mondo S."/>
            <person name="Nolan M."/>
            <person name="Ohm R."/>
            <person name="Pangilinan J."/>
            <person name="Park H.-J."/>
            <person name="Ramirez L."/>
            <person name="Alfaro M."/>
            <person name="Sun H."/>
            <person name="Tritt A."/>
            <person name="Yoshinaga Y."/>
            <person name="Zwiers L.-H."/>
            <person name="Turgeon B."/>
            <person name="Goodwin S."/>
            <person name="Spatafora J."/>
            <person name="Crous P."/>
            <person name="Grigoriev I."/>
        </authorList>
    </citation>
    <scope>NUCLEOTIDE SEQUENCE</scope>
    <source>
        <strain evidence="1">CBS 525.71</strain>
    </source>
</reference>
<evidence type="ECO:0000313" key="1">
    <source>
        <dbReference type="EMBL" id="KAF2624789.1"/>
    </source>
</evidence>
<keyword evidence="2" id="KW-1185">Reference proteome</keyword>
<organism evidence="1 2">
    <name type="scientific">Macroventuria anomochaeta</name>
    <dbReference type="NCBI Taxonomy" id="301207"/>
    <lineage>
        <taxon>Eukaryota</taxon>
        <taxon>Fungi</taxon>
        <taxon>Dikarya</taxon>
        <taxon>Ascomycota</taxon>
        <taxon>Pezizomycotina</taxon>
        <taxon>Dothideomycetes</taxon>
        <taxon>Pleosporomycetidae</taxon>
        <taxon>Pleosporales</taxon>
        <taxon>Pleosporineae</taxon>
        <taxon>Didymellaceae</taxon>
        <taxon>Macroventuria</taxon>
    </lineage>
</organism>
<name>A0ACB6RV19_9PLEO</name>
<comment type="caution">
    <text evidence="1">The sequence shown here is derived from an EMBL/GenBank/DDBJ whole genome shotgun (WGS) entry which is preliminary data.</text>
</comment>
<gene>
    <name evidence="1" type="ORF">BU25DRAFT_134435</name>
</gene>
<accession>A0ACB6RV19</accession>
<sequence>MQRHIAQASATVGGSSLQGAGKCCWMVCAIRCRVVMACARLIRRARQSSLGASFALPSPVSQHGESIFHPPLFLLPSDIRSRSLLRSFHSLSTLLPALRPLVKSASLPRSFLLFALSALATAKQALGQHLHASTQPLILSRLWPLLEISSL</sequence>
<dbReference type="Proteomes" id="UP000799754">
    <property type="component" value="Unassembled WGS sequence"/>
</dbReference>
<evidence type="ECO:0000313" key="2">
    <source>
        <dbReference type="Proteomes" id="UP000799754"/>
    </source>
</evidence>
<dbReference type="EMBL" id="MU006729">
    <property type="protein sequence ID" value="KAF2624789.1"/>
    <property type="molecule type" value="Genomic_DNA"/>
</dbReference>
<proteinExistence type="predicted"/>
<protein>
    <submittedName>
        <fullName evidence="1">Uncharacterized protein</fullName>
    </submittedName>
</protein>